<reference evidence="3" key="1">
    <citation type="submission" date="2014-03" db="EMBL/GenBank/DDBJ databases">
        <title>The Genome Sequence of Puccinia striiformis f. sp. tritici PST-78.</title>
        <authorList>
            <consortium name="The Broad Institute Genome Sequencing Platform"/>
            <person name="Cuomo C."/>
            <person name="Hulbert S."/>
            <person name="Chen X."/>
            <person name="Walker B."/>
            <person name="Young S.K."/>
            <person name="Zeng Q."/>
            <person name="Gargeya S."/>
            <person name="Fitzgerald M."/>
            <person name="Haas B."/>
            <person name="Abouelleil A."/>
            <person name="Alvarado L."/>
            <person name="Arachchi H.M."/>
            <person name="Berlin A.M."/>
            <person name="Chapman S.B."/>
            <person name="Goldberg J."/>
            <person name="Griggs A."/>
            <person name="Gujja S."/>
            <person name="Hansen M."/>
            <person name="Howarth C."/>
            <person name="Imamovic A."/>
            <person name="Larimer J."/>
            <person name="McCowan C."/>
            <person name="Montmayeur A."/>
            <person name="Murphy C."/>
            <person name="Neiman D."/>
            <person name="Pearson M."/>
            <person name="Priest M."/>
            <person name="Roberts A."/>
            <person name="Saif S."/>
            <person name="Shea T."/>
            <person name="Sisk P."/>
            <person name="Sykes S."/>
            <person name="Wortman J."/>
            <person name="Nusbaum C."/>
            <person name="Birren B."/>
        </authorList>
    </citation>
    <scope>NUCLEOTIDE SEQUENCE [LARGE SCALE GENOMIC DNA]</scope>
    <source>
        <strain evidence="3">race PST-78</strain>
    </source>
</reference>
<evidence type="ECO:0000313" key="3">
    <source>
        <dbReference type="Proteomes" id="UP000054564"/>
    </source>
</evidence>
<evidence type="ECO:0000256" key="1">
    <source>
        <dbReference type="SAM" id="MobiDB-lite"/>
    </source>
</evidence>
<name>A0A0L0W5B1_9BASI</name>
<organism evidence="2 3">
    <name type="scientific">Puccinia striiformis f. sp. tritici PST-78</name>
    <dbReference type="NCBI Taxonomy" id="1165861"/>
    <lineage>
        <taxon>Eukaryota</taxon>
        <taxon>Fungi</taxon>
        <taxon>Dikarya</taxon>
        <taxon>Basidiomycota</taxon>
        <taxon>Pucciniomycotina</taxon>
        <taxon>Pucciniomycetes</taxon>
        <taxon>Pucciniales</taxon>
        <taxon>Pucciniaceae</taxon>
        <taxon>Puccinia</taxon>
    </lineage>
</organism>
<comment type="caution">
    <text evidence="2">The sequence shown here is derived from an EMBL/GenBank/DDBJ whole genome shotgun (WGS) entry which is preliminary data.</text>
</comment>
<dbReference type="AlphaFoldDB" id="A0A0L0W5B1"/>
<sequence>MAKLERIVSRRRPLARNTAMPSRYRCWFGFLILSISANVDSSFPDLSGGLLDQNQIYEHTTDDLFASIPSASHPTSTVPYQLGQENQADLRLSEKSWPEPFIPSELLPSLNRKLDENGIAPMDTSTGHGPLSPWPTSHHPPDGIGPFSDPHWLPSIGSTSRILPPNDDQVNQLSSGKRGRNRKPKRTVSVNQSASKLRKLEERLSGVSDLIQKHQSSETHHTYFTKQGSMFTPSLKKSKQIFQFKLDAAGDLHKTRRLYKKLHPGLPLVRIRFGREFEVLRVLRVGTDKVQLDRVIGLHYKNLIAFMHKLHEDALELLKIPSTKQAQHQQEMLDWLCKECFDPAPSDPAKSPSLPITGPIRPPFIEWKGDCSDGSVGRTQQLLINYFSQPGDDFGLLPTTAFKLLEEFQKQHRTDGHGVIESRLSESPPITSQVEEGPIQVGSMPRVYHTSVRLLMKLVADTEIYSNPRGVFVIRNDPNPELIPSLLTIFGDQCDRTKPQQLLVKSYHRLFAIATYTSEHLQSGKPRQTIRVVRQNDLFPLNFVELMPRLTRLMTALDIFHTRILDHLKDLKIEVVNPQIRRKELLEWLIQSILKPTNSLPIHGPFPTQVEHLPWDKLSKKASRKLFGQVQQELIDYFSRNDRRIRSLKKKVAFLTASWYQHIYPLEFEALLQHATEKIVS</sequence>
<feature type="compositionally biased region" description="Basic residues" evidence="1">
    <location>
        <begin position="177"/>
        <end position="186"/>
    </location>
</feature>
<gene>
    <name evidence="2" type="ORF">PSTG_00025</name>
</gene>
<dbReference type="Proteomes" id="UP000054564">
    <property type="component" value="Unassembled WGS sequence"/>
</dbReference>
<accession>A0A0L0W5B1</accession>
<protein>
    <submittedName>
        <fullName evidence="2">Uncharacterized protein</fullName>
    </submittedName>
</protein>
<keyword evidence="3" id="KW-1185">Reference proteome</keyword>
<feature type="region of interest" description="Disordered" evidence="1">
    <location>
        <begin position="116"/>
        <end position="192"/>
    </location>
</feature>
<dbReference type="EMBL" id="AJIL01000002">
    <property type="protein sequence ID" value="KNF06709.1"/>
    <property type="molecule type" value="Genomic_DNA"/>
</dbReference>
<dbReference type="OrthoDB" id="2496972at2759"/>
<evidence type="ECO:0000313" key="2">
    <source>
        <dbReference type="EMBL" id="KNF06709.1"/>
    </source>
</evidence>
<proteinExistence type="predicted"/>